<protein>
    <submittedName>
        <fullName evidence="2">Uncharacterized protein</fullName>
    </submittedName>
</protein>
<proteinExistence type="predicted"/>
<gene>
    <name evidence="2" type="ORF">ACH5RR_040365</name>
</gene>
<dbReference type="AlphaFoldDB" id="A0ABD2XSL6"/>
<evidence type="ECO:0000313" key="3">
    <source>
        <dbReference type="Proteomes" id="UP001630127"/>
    </source>
</evidence>
<keyword evidence="1" id="KW-0175">Coiled coil</keyword>
<dbReference type="Proteomes" id="UP001630127">
    <property type="component" value="Unassembled WGS sequence"/>
</dbReference>
<keyword evidence="3" id="KW-1185">Reference proteome</keyword>
<comment type="caution">
    <text evidence="2">The sequence shown here is derived from an EMBL/GenBank/DDBJ whole genome shotgun (WGS) entry which is preliminary data.</text>
</comment>
<evidence type="ECO:0000256" key="1">
    <source>
        <dbReference type="SAM" id="Coils"/>
    </source>
</evidence>
<dbReference type="EMBL" id="JBJUIK010000017">
    <property type="protein sequence ID" value="KAL3497633.1"/>
    <property type="molecule type" value="Genomic_DNA"/>
</dbReference>
<name>A0ABD2XSL6_9GENT</name>
<evidence type="ECO:0000313" key="2">
    <source>
        <dbReference type="EMBL" id="KAL3497633.1"/>
    </source>
</evidence>
<accession>A0ABD2XSL6</accession>
<organism evidence="2 3">
    <name type="scientific">Cinchona calisaya</name>
    <dbReference type="NCBI Taxonomy" id="153742"/>
    <lineage>
        <taxon>Eukaryota</taxon>
        <taxon>Viridiplantae</taxon>
        <taxon>Streptophyta</taxon>
        <taxon>Embryophyta</taxon>
        <taxon>Tracheophyta</taxon>
        <taxon>Spermatophyta</taxon>
        <taxon>Magnoliopsida</taxon>
        <taxon>eudicotyledons</taxon>
        <taxon>Gunneridae</taxon>
        <taxon>Pentapetalae</taxon>
        <taxon>asterids</taxon>
        <taxon>lamiids</taxon>
        <taxon>Gentianales</taxon>
        <taxon>Rubiaceae</taxon>
        <taxon>Cinchonoideae</taxon>
        <taxon>Cinchoneae</taxon>
        <taxon>Cinchona</taxon>
    </lineage>
</organism>
<sequence length="111" mass="13181">MNNTSEEKYRKKLEKFEKEWEEKMKNVKERYKEKCKIWKQQENDFLSKLCSASSQAGFYQIQASDSEEKLRRLEDEKIELITKLATANASSELYRSLLHDPSSTQQYGPSF</sequence>
<reference evidence="2 3" key="1">
    <citation type="submission" date="2024-11" db="EMBL/GenBank/DDBJ databases">
        <title>A near-complete genome assembly of Cinchona calisaya.</title>
        <authorList>
            <person name="Lian D.C."/>
            <person name="Zhao X.W."/>
            <person name="Wei L."/>
        </authorList>
    </citation>
    <scope>NUCLEOTIDE SEQUENCE [LARGE SCALE GENOMIC DNA]</scope>
    <source>
        <tissue evidence="2">Nenye</tissue>
    </source>
</reference>
<feature type="coiled-coil region" evidence="1">
    <location>
        <begin position="6"/>
        <end position="90"/>
    </location>
</feature>